<dbReference type="OrthoDB" id="999497at2759"/>
<evidence type="ECO:0000313" key="2">
    <source>
        <dbReference type="Proteomes" id="UP000239757"/>
    </source>
</evidence>
<dbReference type="EMBL" id="KZ667145">
    <property type="protein sequence ID" value="PPR92101.1"/>
    <property type="molecule type" value="Genomic_DNA"/>
</dbReference>
<name>A0A2P5WM17_GOSBA</name>
<gene>
    <name evidence="1" type="ORF">GOBAR_AA28577</name>
</gene>
<organism evidence="1 2">
    <name type="scientific">Gossypium barbadense</name>
    <name type="common">Sea Island cotton</name>
    <name type="synonym">Hibiscus barbadensis</name>
    <dbReference type="NCBI Taxonomy" id="3634"/>
    <lineage>
        <taxon>Eukaryota</taxon>
        <taxon>Viridiplantae</taxon>
        <taxon>Streptophyta</taxon>
        <taxon>Embryophyta</taxon>
        <taxon>Tracheophyta</taxon>
        <taxon>Spermatophyta</taxon>
        <taxon>Magnoliopsida</taxon>
        <taxon>eudicotyledons</taxon>
        <taxon>Gunneridae</taxon>
        <taxon>Pentapetalae</taxon>
        <taxon>rosids</taxon>
        <taxon>malvids</taxon>
        <taxon>Malvales</taxon>
        <taxon>Malvaceae</taxon>
        <taxon>Malvoideae</taxon>
        <taxon>Gossypium</taxon>
    </lineage>
</organism>
<evidence type="ECO:0008006" key="3">
    <source>
        <dbReference type="Google" id="ProtNLM"/>
    </source>
</evidence>
<evidence type="ECO:0000313" key="1">
    <source>
        <dbReference type="EMBL" id="PPR92101.1"/>
    </source>
</evidence>
<protein>
    <recommendedName>
        <fullName evidence="3">RNase H type-1 domain-containing protein</fullName>
    </recommendedName>
</protein>
<sequence>MEGKLIQASGIVVRNVKGEVLVSKSRLHVMVGSAFDAEAFACLKAVLIGIELGLTDICSTVNRDGMAMRTRLMKEGFEMVIWELRGPISLNFGHYTLGLLEPISQGNNKKRKVGNRTLMAN</sequence>
<dbReference type="AlphaFoldDB" id="A0A2P5WM17"/>
<dbReference type="Proteomes" id="UP000239757">
    <property type="component" value="Unassembled WGS sequence"/>
</dbReference>
<reference evidence="1 2" key="1">
    <citation type="submission" date="2015-01" db="EMBL/GenBank/DDBJ databases">
        <title>Genome of allotetraploid Gossypium barbadense reveals genomic plasticity and fiber elongation in cotton evolution.</title>
        <authorList>
            <person name="Chen X."/>
            <person name="Liu X."/>
            <person name="Zhao B."/>
            <person name="Zheng H."/>
            <person name="Hu Y."/>
            <person name="Lu G."/>
            <person name="Yang C."/>
            <person name="Chen J."/>
            <person name="Shan C."/>
            <person name="Zhang L."/>
            <person name="Zhou Y."/>
            <person name="Wang L."/>
            <person name="Guo W."/>
            <person name="Bai Y."/>
            <person name="Ruan J."/>
            <person name="Shangguan X."/>
            <person name="Mao Y."/>
            <person name="Jiang J."/>
            <person name="Zhu Y."/>
            <person name="Lei J."/>
            <person name="Kang H."/>
            <person name="Chen S."/>
            <person name="He X."/>
            <person name="Wang R."/>
            <person name="Wang Y."/>
            <person name="Chen J."/>
            <person name="Wang L."/>
            <person name="Yu S."/>
            <person name="Wang B."/>
            <person name="Wei J."/>
            <person name="Song S."/>
            <person name="Lu X."/>
            <person name="Gao Z."/>
            <person name="Gu W."/>
            <person name="Deng X."/>
            <person name="Ma D."/>
            <person name="Wang S."/>
            <person name="Liang W."/>
            <person name="Fang L."/>
            <person name="Cai C."/>
            <person name="Zhu X."/>
            <person name="Zhou B."/>
            <person name="Zhang Y."/>
            <person name="Chen Z."/>
            <person name="Xu S."/>
            <person name="Zhu R."/>
            <person name="Wang S."/>
            <person name="Zhang T."/>
            <person name="Zhao G."/>
        </authorList>
    </citation>
    <scope>NUCLEOTIDE SEQUENCE [LARGE SCALE GENOMIC DNA]</scope>
    <source>
        <strain evidence="2">cv. Xinhai21</strain>
        <tissue evidence="1">Leaf</tissue>
    </source>
</reference>
<accession>A0A2P5WM17</accession>
<proteinExistence type="predicted"/>